<evidence type="ECO:0000313" key="1">
    <source>
        <dbReference type="Proteomes" id="UP000887579"/>
    </source>
</evidence>
<sequence>MRPMLVIFREPKEPNCFDAQLAPFHNMIVVSTQSGMMNSQLGIYWLEEIFKPNAGPNPVLVVDSWNGYDQAFAQDEDDIQYHVLPPKSTGKAQPCDVYFMRPFKNFIRLFTCKAQREKTFAISDRRGMATILDCTIGQFAAPVFQPMIQYAWYAAGYLEERPPPFDTPVKVCFDSIDIHAHCSSCEKRPFIKCAHCMEFFCFEHFVLNLHRCYD</sequence>
<protein>
    <submittedName>
        <fullName evidence="2">Transposase</fullName>
    </submittedName>
</protein>
<accession>A0AC34GIY4</accession>
<evidence type="ECO:0000313" key="2">
    <source>
        <dbReference type="WBParaSite" id="ES5_v2.g29655.t1"/>
    </source>
</evidence>
<dbReference type="Proteomes" id="UP000887579">
    <property type="component" value="Unplaced"/>
</dbReference>
<name>A0AC34GIY4_9BILA</name>
<organism evidence="1 2">
    <name type="scientific">Panagrolaimus sp. ES5</name>
    <dbReference type="NCBI Taxonomy" id="591445"/>
    <lineage>
        <taxon>Eukaryota</taxon>
        <taxon>Metazoa</taxon>
        <taxon>Ecdysozoa</taxon>
        <taxon>Nematoda</taxon>
        <taxon>Chromadorea</taxon>
        <taxon>Rhabditida</taxon>
        <taxon>Tylenchina</taxon>
        <taxon>Panagrolaimomorpha</taxon>
        <taxon>Panagrolaimoidea</taxon>
        <taxon>Panagrolaimidae</taxon>
        <taxon>Panagrolaimus</taxon>
    </lineage>
</organism>
<reference evidence="2" key="1">
    <citation type="submission" date="2022-11" db="UniProtKB">
        <authorList>
            <consortium name="WormBaseParasite"/>
        </authorList>
    </citation>
    <scope>IDENTIFICATION</scope>
</reference>
<dbReference type="WBParaSite" id="ES5_v2.g29655.t1">
    <property type="protein sequence ID" value="ES5_v2.g29655.t1"/>
    <property type="gene ID" value="ES5_v2.g29655"/>
</dbReference>
<proteinExistence type="predicted"/>